<comment type="caution">
    <text evidence="4">The sequence shown here is derived from an EMBL/GenBank/DDBJ whole genome shotgun (WGS) entry which is preliminary data.</text>
</comment>
<dbReference type="GO" id="GO:0005634">
    <property type="term" value="C:nucleus"/>
    <property type="evidence" value="ECO:0007669"/>
    <property type="project" value="InterPro"/>
</dbReference>
<accession>A0A5J4VE78</accession>
<feature type="compositionally biased region" description="Basic and acidic residues" evidence="3">
    <location>
        <begin position="439"/>
        <end position="462"/>
    </location>
</feature>
<feature type="compositionally biased region" description="Acidic residues" evidence="3">
    <location>
        <begin position="318"/>
        <end position="343"/>
    </location>
</feature>
<comment type="similarity">
    <text evidence="1 2">Belongs to the nucleosome assembly protein (NAP) family.</text>
</comment>
<feature type="compositionally biased region" description="Basic residues" evidence="3">
    <location>
        <begin position="426"/>
        <end position="438"/>
    </location>
</feature>
<feature type="compositionally biased region" description="Acidic residues" evidence="3">
    <location>
        <begin position="385"/>
        <end position="422"/>
    </location>
</feature>
<dbReference type="AlphaFoldDB" id="A0A5J4VE78"/>
<dbReference type="InterPro" id="IPR037231">
    <property type="entry name" value="NAP-like_sf"/>
</dbReference>
<dbReference type="InterPro" id="IPR002164">
    <property type="entry name" value="NAP_family"/>
</dbReference>
<dbReference type="Pfam" id="PF00956">
    <property type="entry name" value="NAP"/>
    <property type="match status" value="1"/>
</dbReference>
<organism evidence="4 5">
    <name type="scientific">Streblomastix strix</name>
    <dbReference type="NCBI Taxonomy" id="222440"/>
    <lineage>
        <taxon>Eukaryota</taxon>
        <taxon>Metamonada</taxon>
        <taxon>Preaxostyla</taxon>
        <taxon>Oxymonadida</taxon>
        <taxon>Streblomastigidae</taxon>
        <taxon>Streblomastix</taxon>
    </lineage>
</organism>
<dbReference type="Gene3D" id="3.30.1120.90">
    <property type="entry name" value="Nucleosome assembly protein"/>
    <property type="match status" value="1"/>
</dbReference>
<evidence type="ECO:0000313" key="4">
    <source>
        <dbReference type="EMBL" id="KAA6380793.1"/>
    </source>
</evidence>
<dbReference type="Gene3D" id="1.20.5.1500">
    <property type="match status" value="1"/>
</dbReference>
<dbReference type="Proteomes" id="UP000324800">
    <property type="component" value="Unassembled WGS sequence"/>
</dbReference>
<dbReference type="SUPFAM" id="SSF143113">
    <property type="entry name" value="NAP-like"/>
    <property type="match status" value="1"/>
</dbReference>
<dbReference type="PANTHER" id="PTHR11875">
    <property type="entry name" value="TESTIS-SPECIFIC Y-ENCODED PROTEIN"/>
    <property type="match status" value="1"/>
</dbReference>
<feature type="region of interest" description="Disordered" evidence="3">
    <location>
        <begin position="85"/>
        <end position="114"/>
    </location>
</feature>
<feature type="region of interest" description="Disordered" evidence="3">
    <location>
        <begin position="370"/>
        <end position="462"/>
    </location>
</feature>
<feature type="region of interest" description="Disordered" evidence="3">
    <location>
        <begin position="312"/>
        <end position="343"/>
    </location>
</feature>
<evidence type="ECO:0000313" key="5">
    <source>
        <dbReference type="Proteomes" id="UP000324800"/>
    </source>
</evidence>
<evidence type="ECO:0000256" key="2">
    <source>
        <dbReference type="RuleBase" id="RU003876"/>
    </source>
</evidence>
<dbReference type="EMBL" id="SNRW01007710">
    <property type="protein sequence ID" value="KAA6380793.1"/>
    <property type="molecule type" value="Genomic_DNA"/>
</dbReference>
<gene>
    <name evidence="4" type="ORF">EZS28_023678</name>
</gene>
<dbReference type="GO" id="GO:0006334">
    <property type="term" value="P:nucleosome assembly"/>
    <property type="evidence" value="ECO:0007669"/>
    <property type="project" value="InterPro"/>
</dbReference>
<feature type="compositionally biased region" description="Basic and acidic residues" evidence="3">
    <location>
        <begin position="97"/>
        <end position="114"/>
    </location>
</feature>
<name>A0A5J4VE78_9EUKA</name>
<reference evidence="4 5" key="1">
    <citation type="submission" date="2019-03" db="EMBL/GenBank/DDBJ databases">
        <title>Single cell metagenomics reveals metabolic interactions within the superorganism composed of flagellate Streblomastix strix and complex community of Bacteroidetes bacteria on its surface.</title>
        <authorList>
            <person name="Treitli S.C."/>
            <person name="Kolisko M."/>
            <person name="Husnik F."/>
            <person name="Keeling P."/>
            <person name="Hampl V."/>
        </authorList>
    </citation>
    <scope>NUCLEOTIDE SEQUENCE [LARGE SCALE GENOMIC DNA]</scope>
    <source>
        <strain evidence="4">ST1C</strain>
    </source>
</reference>
<evidence type="ECO:0000256" key="1">
    <source>
        <dbReference type="ARBA" id="ARBA00009947"/>
    </source>
</evidence>
<sequence length="462" mass="53580">MAQNLASLLEQKLKNLLNKPSGLLDCYSAPVKRRIRAVKKIQDEHDALQEAMEAELRALEKKYDEIYHPLFESRQKLILGELEPDDSDLVPLDDDSEKNPQDYDKVEQTLRPDGTDRGIPRYWSDALSNHKFIEMFITEDDLDALNYLDDIEIKRSDIGDIEKKVEDNEEKKQDESETKKNGEVKALILHFGENPYFTNRVLTKVMTVVKVGVAESVQSQGVKINWKEGKNLGEINLVEVQVRKEKKKTKKSKKVKQDPKEVHIPHTFTKRTFFDLLISDEELGSRHKRMISEEKERKRTLLSIHKQKVREKKKEKEELDGDDVEDDEEVDDEDMFDVDDEDEKIVYSDHKDIETLKEVLSDASQIIIDEIFPQSYPWFTGEKALDDDDDDEEEEEELAGLDDEDDDDADDDDEDDDDEDEDDKKAKRKKGKKPKGKPSKKEKTEKKEGGGQKEVPPECKQQ</sequence>
<protein>
    <submittedName>
        <fullName evidence="4">Putative nucleosome assembly protein</fullName>
    </submittedName>
</protein>
<proteinExistence type="inferred from homology"/>
<evidence type="ECO:0000256" key="3">
    <source>
        <dbReference type="SAM" id="MobiDB-lite"/>
    </source>
</evidence>
<dbReference type="OrthoDB" id="27325at2759"/>
<feature type="compositionally biased region" description="Acidic residues" evidence="3">
    <location>
        <begin position="85"/>
        <end position="96"/>
    </location>
</feature>